<reference key="3">
    <citation type="submission" date="2010-02" db="EMBL/GenBank/DDBJ databases">
        <title>Complete genome sequence of Thermosphaera aggregans type strain (M11TL).</title>
        <authorList>
            <consortium name="US DOE Joint Genome Institute (JGI-PGF)"/>
            <person name="Spring S."/>
            <person name="Lapidus A."/>
            <person name="Munk C."/>
            <person name="Schroeder M."/>
            <person name="Glavina Del Rio T."/>
            <person name="Tice H."/>
            <person name="Copeland A."/>
            <person name="Cheng J.-F."/>
            <person name="Lucas S."/>
            <person name="Chen F."/>
            <person name="Nolan M."/>
            <person name="Bruce D."/>
            <person name="Goodwin L."/>
            <person name="Pitluck S."/>
            <person name="Ivanova N."/>
            <person name="Mavromatis K."/>
            <person name="Ovchinnikova G."/>
            <person name="Pati A."/>
            <person name="Chen A."/>
            <person name="Palaniappan K."/>
            <person name="Land M."/>
            <person name="Hauser L."/>
            <person name="Chang Y.-J."/>
            <person name="Jeffries C.C."/>
            <person name="Brettin T."/>
            <person name="Detter J.C."/>
            <person name="Tapia R."/>
            <person name="Han C."/>
            <person name="Chain P."/>
            <person name="Heimerl T."/>
            <person name="Weik F."/>
            <person name="Goker M."/>
            <person name="Rachel R."/>
            <person name="Bristow J."/>
            <person name="Eisen J.A."/>
            <person name="Markowitz V."/>
            <person name="Hugenholtz P."/>
            <person name="Kyrpides N.C."/>
            <person name="Klenk H.-P."/>
        </authorList>
    </citation>
    <scope>NUCLEOTIDE SEQUENCE</scope>
    <source>
        <strain>DSM 11486</strain>
    </source>
</reference>
<keyword evidence="5" id="KW-1185">Reference proteome</keyword>
<dbReference type="AlphaFoldDB" id="D5U0U1"/>
<evidence type="ECO:0000256" key="1">
    <source>
        <dbReference type="ARBA" id="ARBA00022801"/>
    </source>
</evidence>
<dbReference type="InterPro" id="IPR020422">
    <property type="entry name" value="TYR_PHOSPHATASE_DUAL_dom"/>
</dbReference>
<sequence length="301" mass="34441">MYKWIIEGKLAQAPFPSLGELADLRRLFDAIIVLTMPHEQPLNEKYIEILESHGFQVLHVPTLDFHPLELFDLLKTSIFIDENLERSHRVLVHCMGGIGRSGLVTAAYLIFKGYDIYDAVKHVRTVVPGAIENRGQALMLENYYTLVKSFNRELLRDYGKKIFTLGDPKAVLHASKTTQFTIELLSNLHVNEAFSISAMAQSLLHFHDVKVRSKLKEVFENMEFSSASEEVLSFIHLLDFYQDGRVVLTIYDYLPDRVDLILLCKWGCDKIVEVSSSAKKTVEKLVGRKVSLSWANYLDYV</sequence>
<dbReference type="OrthoDB" id="117569at2157"/>
<dbReference type="PROSITE" id="PS50056">
    <property type="entry name" value="TYR_PHOSPHATASE_2"/>
    <property type="match status" value="1"/>
</dbReference>
<dbReference type="STRING" id="633148.Tagg_0466"/>
<dbReference type="InterPro" id="IPR016130">
    <property type="entry name" value="Tyr_Pase_AS"/>
</dbReference>
<dbReference type="Pfam" id="PF00782">
    <property type="entry name" value="DSPc"/>
    <property type="match status" value="1"/>
</dbReference>
<name>D5U0U1_THEAM</name>
<reference evidence="4 5" key="1">
    <citation type="journal article" date="2010" name="Stand. Genomic Sci.">
        <title>Complete genome sequence of Thermosphaera aggregans type strain (M11TL).</title>
        <authorList>
            <person name="Spring S."/>
            <person name="Rachel R."/>
            <person name="Lapidus A."/>
            <person name="Davenport K."/>
            <person name="Tice H."/>
            <person name="Copeland A."/>
            <person name="Cheng J.F."/>
            <person name="Lucas S."/>
            <person name="Chen F."/>
            <person name="Nolan M."/>
            <person name="Bruce D."/>
            <person name="Goodwin L."/>
            <person name="Pitluck S."/>
            <person name="Ivanova N."/>
            <person name="Mavromatis K."/>
            <person name="Ovchinnikova G."/>
            <person name="Pati A."/>
            <person name="Chen A."/>
            <person name="Palaniappan K."/>
            <person name="Land M."/>
            <person name="Hauser L."/>
            <person name="Chang Y.J."/>
            <person name="Jeffries C.C."/>
            <person name="Brettin T."/>
            <person name="Detter J.C."/>
            <person name="Tapia R."/>
            <person name="Han C."/>
            <person name="Heimerl T."/>
            <person name="Weikl F."/>
            <person name="Brambilla E."/>
            <person name="Goker M."/>
            <person name="Bristow J."/>
            <person name="Eisen J.A."/>
            <person name="Markowitz V."/>
            <person name="Hugenholtz P."/>
            <person name="Kyrpides N.C."/>
            <person name="Klenk H.P."/>
        </authorList>
    </citation>
    <scope>NUCLEOTIDE SEQUENCE [LARGE SCALE GENOMIC DNA]</scope>
    <source>
        <strain evidence="5">DSM 11486 / M11TL</strain>
    </source>
</reference>
<dbReference type="InterPro" id="IPR003595">
    <property type="entry name" value="Tyr_Pase_cat"/>
</dbReference>
<dbReference type="SUPFAM" id="SSF52799">
    <property type="entry name" value="(Phosphotyrosine protein) phosphatases II"/>
    <property type="match status" value="1"/>
</dbReference>
<dbReference type="RefSeq" id="WP_013129334.1">
    <property type="nucleotide sequence ID" value="NC_014160.1"/>
</dbReference>
<organism evidence="4 5">
    <name type="scientific">Thermosphaera aggregans (strain DSM 11486 / M11TL)</name>
    <dbReference type="NCBI Taxonomy" id="633148"/>
    <lineage>
        <taxon>Archaea</taxon>
        <taxon>Thermoproteota</taxon>
        <taxon>Thermoprotei</taxon>
        <taxon>Desulfurococcales</taxon>
        <taxon>Desulfurococcaceae</taxon>
        <taxon>Thermosphaera</taxon>
    </lineage>
</organism>
<dbReference type="GO" id="GO:0004721">
    <property type="term" value="F:phosphoprotein phosphatase activity"/>
    <property type="evidence" value="ECO:0007669"/>
    <property type="project" value="UniProtKB-KW"/>
</dbReference>
<reference evidence="5" key="2">
    <citation type="journal article" date="2010" name="Stand. Genomic Sci.">
        <title>Complete genome sequence of Thermosphaera aggregans type strain (M11TLT).</title>
        <authorList>
            <person name="Spring S."/>
            <person name="Rachel R."/>
            <person name="Lapidus A."/>
            <person name="Davenport K."/>
            <person name="Tice H."/>
            <person name="Copeland A."/>
            <person name="Cheng J.-F."/>
            <person name="Lucas S."/>
            <person name="Chen F."/>
            <person name="Nolan M."/>
            <person name="Bruce D."/>
            <person name="Goodwin L."/>
            <person name="Pitluck S."/>
            <person name="Ivanova N."/>
            <person name="Mavromatis K."/>
            <person name="Ovchinnikova G."/>
            <person name="Pati A."/>
            <person name="Chen A."/>
            <person name="Palaniappan K."/>
            <person name="Land M."/>
            <person name="Hauser L."/>
            <person name="Chang Y.-J."/>
            <person name="Jeffries C.C."/>
            <person name="Brettin T."/>
            <person name="Detter J.C."/>
            <person name="Tapia R."/>
            <person name="Han C."/>
            <person name="Heimerl T."/>
            <person name="Weikl F."/>
            <person name="Brambilla E."/>
            <person name="Goker M."/>
            <person name="Bristow J."/>
            <person name="Eisen J.A."/>
            <person name="Markowitz V."/>
            <person name="Hugenholtz P."/>
            <person name="Kyrpides N.C."/>
            <person name="Klenk H.-P."/>
        </authorList>
    </citation>
    <scope>NUCLEOTIDE SEQUENCE [LARGE SCALE GENOMIC DNA]</scope>
    <source>
        <strain evidence="5">DSM 11486 / M11TL</strain>
    </source>
</reference>
<evidence type="ECO:0000259" key="3">
    <source>
        <dbReference type="PROSITE" id="PS50056"/>
    </source>
</evidence>
<dbReference type="PROSITE" id="PS00383">
    <property type="entry name" value="TYR_PHOSPHATASE_1"/>
    <property type="match status" value="1"/>
</dbReference>
<dbReference type="KEGG" id="tag:Tagg_0466"/>
<dbReference type="EMBL" id="CP001939">
    <property type="protein sequence ID" value="ADG90741.1"/>
    <property type="molecule type" value="Genomic_DNA"/>
</dbReference>
<gene>
    <name evidence="4" type="ordered locus">Tagg_0466</name>
</gene>
<dbReference type="InterPro" id="IPR050561">
    <property type="entry name" value="PTP"/>
</dbReference>
<dbReference type="SMART" id="SM00404">
    <property type="entry name" value="PTPc_motif"/>
    <property type="match status" value="1"/>
</dbReference>
<dbReference type="InterPro" id="IPR000387">
    <property type="entry name" value="Tyr_Pase_dom"/>
</dbReference>
<evidence type="ECO:0000256" key="2">
    <source>
        <dbReference type="ARBA" id="ARBA00022912"/>
    </source>
</evidence>
<protein>
    <submittedName>
        <fullName evidence="4">Dual specificity protein phosphatase</fullName>
    </submittedName>
</protein>
<dbReference type="Gene3D" id="3.90.190.10">
    <property type="entry name" value="Protein tyrosine phosphatase superfamily"/>
    <property type="match status" value="1"/>
</dbReference>
<dbReference type="eggNOG" id="arCOG03413">
    <property type="taxonomic scope" value="Archaea"/>
</dbReference>
<keyword evidence="2" id="KW-0904">Protein phosphatase</keyword>
<dbReference type="HOGENOM" id="CLU_989029_0_0_2"/>
<evidence type="ECO:0000313" key="4">
    <source>
        <dbReference type="EMBL" id="ADG90741.1"/>
    </source>
</evidence>
<dbReference type="SMART" id="SM00195">
    <property type="entry name" value="DSPc"/>
    <property type="match status" value="1"/>
</dbReference>
<keyword evidence="1" id="KW-0378">Hydrolase</keyword>
<dbReference type="Proteomes" id="UP000002376">
    <property type="component" value="Chromosome"/>
</dbReference>
<dbReference type="GeneID" id="9165480"/>
<dbReference type="InterPro" id="IPR000340">
    <property type="entry name" value="Dual-sp_phosphatase_cat-dom"/>
</dbReference>
<dbReference type="PANTHER" id="PTHR23339">
    <property type="entry name" value="TYROSINE SPECIFIC PROTEIN PHOSPHATASE AND DUAL SPECIFICITY PROTEIN PHOSPHATASE"/>
    <property type="match status" value="1"/>
</dbReference>
<evidence type="ECO:0000313" key="5">
    <source>
        <dbReference type="Proteomes" id="UP000002376"/>
    </source>
</evidence>
<dbReference type="InterPro" id="IPR029021">
    <property type="entry name" value="Prot-tyrosine_phosphatase-like"/>
</dbReference>
<feature type="domain" description="Tyrosine specific protein phosphatases" evidence="3">
    <location>
        <begin position="68"/>
        <end position="138"/>
    </location>
</feature>
<accession>D5U0U1</accession>
<dbReference type="FunFam" id="3.90.190.10:FF:000157">
    <property type="entry name" value="Protein-tyrosine phosphatase"/>
    <property type="match status" value="1"/>
</dbReference>
<proteinExistence type="predicted"/>